<dbReference type="GO" id="GO:0005634">
    <property type="term" value="C:nucleus"/>
    <property type="evidence" value="ECO:0007669"/>
    <property type="project" value="InterPro"/>
</dbReference>
<protein>
    <submittedName>
        <fullName evidence="4">Histone chaperone</fullName>
    </submittedName>
</protein>
<feature type="region of interest" description="Disordered" evidence="3">
    <location>
        <begin position="362"/>
        <end position="409"/>
    </location>
</feature>
<organism evidence="4 5">
    <name type="scientific">Coemansia erecta</name>
    <dbReference type="NCBI Taxonomy" id="147472"/>
    <lineage>
        <taxon>Eukaryota</taxon>
        <taxon>Fungi</taxon>
        <taxon>Fungi incertae sedis</taxon>
        <taxon>Zoopagomycota</taxon>
        <taxon>Kickxellomycotina</taxon>
        <taxon>Kickxellomycetes</taxon>
        <taxon>Kickxellales</taxon>
        <taxon>Kickxellaceae</taxon>
        <taxon>Coemansia</taxon>
    </lineage>
</organism>
<feature type="region of interest" description="Disordered" evidence="3">
    <location>
        <begin position="1"/>
        <end position="25"/>
    </location>
</feature>
<feature type="compositionally biased region" description="Basic and acidic residues" evidence="3">
    <location>
        <begin position="1"/>
        <end position="15"/>
    </location>
</feature>
<dbReference type="InterPro" id="IPR037231">
    <property type="entry name" value="NAP-like_sf"/>
</dbReference>
<evidence type="ECO:0000256" key="1">
    <source>
        <dbReference type="ARBA" id="ARBA00009947"/>
    </source>
</evidence>
<dbReference type="GO" id="GO:0006334">
    <property type="term" value="P:nucleosome assembly"/>
    <property type="evidence" value="ECO:0007669"/>
    <property type="project" value="InterPro"/>
</dbReference>
<name>A0A9W8CTZ8_9FUNG</name>
<feature type="compositionally biased region" description="Acidic residues" evidence="3">
    <location>
        <begin position="167"/>
        <end position="176"/>
    </location>
</feature>
<dbReference type="SUPFAM" id="SSF143113">
    <property type="entry name" value="NAP-like"/>
    <property type="match status" value="1"/>
</dbReference>
<gene>
    <name evidence="4" type="primary">NAP1</name>
    <name evidence="4" type="ORF">LPJ53_002305</name>
</gene>
<evidence type="ECO:0000313" key="4">
    <source>
        <dbReference type="EMBL" id="KAJ1723357.1"/>
    </source>
</evidence>
<dbReference type="OrthoDB" id="27325at2759"/>
<dbReference type="PANTHER" id="PTHR11875">
    <property type="entry name" value="TESTIS-SPECIFIC Y-ENCODED PROTEIN"/>
    <property type="match status" value="1"/>
</dbReference>
<dbReference type="Proteomes" id="UP001149813">
    <property type="component" value="Unassembled WGS sequence"/>
</dbReference>
<dbReference type="Gene3D" id="3.30.1120.90">
    <property type="entry name" value="Nucleosome assembly protein"/>
    <property type="match status" value="1"/>
</dbReference>
<evidence type="ECO:0000256" key="2">
    <source>
        <dbReference type="RuleBase" id="RU003876"/>
    </source>
</evidence>
<dbReference type="Pfam" id="PF00956">
    <property type="entry name" value="NAP"/>
    <property type="match status" value="1"/>
</dbReference>
<keyword evidence="5" id="KW-1185">Reference proteome</keyword>
<dbReference type="InterPro" id="IPR002164">
    <property type="entry name" value="NAP_family"/>
</dbReference>
<evidence type="ECO:0000313" key="5">
    <source>
        <dbReference type="Proteomes" id="UP001149813"/>
    </source>
</evidence>
<dbReference type="Gene3D" id="1.20.5.1500">
    <property type="match status" value="1"/>
</dbReference>
<dbReference type="AlphaFoldDB" id="A0A9W8CTZ8"/>
<dbReference type="FunFam" id="1.20.5.1500:FF:000001">
    <property type="entry name" value="Nucleosome assembly protein 1-like 1"/>
    <property type="match status" value="1"/>
</dbReference>
<comment type="caution">
    <text evidence="4">The sequence shown here is derived from an EMBL/GenBank/DDBJ whole genome shotgun (WGS) entry which is preliminary data.</text>
</comment>
<reference evidence="4" key="1">
    <citation type="submission" date="2022-07" db="EMBL/GenBank/DDBJ databases">
        <title>Phylogenomic reconstructions and comparative analyses of Kickxellomycotina fungi.</title>
        <authorList>
            <person name="Reynolds N.K."/>
            <person name="Stajich J.E."/>
            <person name="Barry K."/>
            <person name="Grigoriev I.V."/>
            <person name="Crous P."/>
            <person name="Smith M.E."/>
        </authorList>
    </citation>
    <scope>NUCLEOTIDE SEQUENCE</scope>
    <source>
        <strain evidence="4">NBRC 32514</strain>
    </source>
</reference>
<comment type="similarity">
    <text evidence="1 2">Belongs to the nucleosome assembly protein (NAP) family.</text>
</comment>
<sequence length="409" mass="46539">MSENKAVDIKNDDKSAAAPTPQNTPIFTAPIAAAAAANAEDDEDDDATVDALRAANPALMSMLQGRLGSLVGAPSGYIESLPKIVRDRVDSLRYLQKQHIDIDKQMHMEIYELEKKYSKLYAPLYERRSTIIAGGAEPTDEEKAEGAKIAEAEADEKDQLVSGIKEENEDEDEEEQATSGIPLFWLTALRNHPQLGELITERDEEAIKFLRDIRLEYLENDLGFKLVFVFDENQFFSNAELTKTYFYEQSEVAGILEFKSAQGTEISWKPENDLSVTVETKKQRHKTTNRTRVVKKTVPSKTFFSFFTTVEEPEEDDDSELADETRDRIELDYELAEEFKEKIIPNAVDWFTGRALEYEGLEDYEDEFMDDYYDDEDEDSDDDDDDDEDEDGLSRSAKEAAEPPQCKNQ</sequence>
<feature type="compositionally biased region" description="Acidic residues" evidence="3">
    <location>
        <begin position="362"/>
        <end position="391"/>
    </location>
</feature>
<evidence type="ECO:0000256" key="3">
    <source>
        <dbReference type="SAM" id="MobiDB-lite"/>
    </source>
</evidence>
<accession>A0A9W8CTZ8</accession>
<feature type="compositionally biased region" description="Basic and acidic residues" evidence="3">
    <location>
        <begin position="392"/>
        <end position="401"/>
    </location>
</feature>
<dbReference type="EMBL" id="JANBOJ010000070">
    <property type="protein sequence ID" value="KAJ1723357.1"/>
    <property type="molecule type" value="Genomic_DNA"/>
</dbReference>
<proteinExistence type="inferred from homology"/>
<feature type="region of interest" description="Disordered" evidence="3">
    <location>
        <begin position="158"/>
        <end position="177"/>
    </location>
</feature>